<gene>
    <name evidence="16" type="ORF">IAD50_01350</name>
</gene>
<evidence type="ECO:0000313" key="17">
    <source>
        <dbReference type="Proteomes" id="UP000824089"/>
    </source>
</evidence>
<dbReference type="InterPro" id="IPR010923">
    <property type="entry name" value="T(6)A37_SUA5"/>
</dbReference>
<dbReference type="NCBIfam" id="TIGR00057">
    <property type="entry name" value="L-threonylcarbamoyladenylate synthase"/>
    <property type="match status" value="1"/>
</dbReference>
<organism evidence="16 17">
    <name type="scientific">Candidatus Egerieisoma faecipullorum</name>
    <dbReference type="NCBI Taxonomy" id="2840963"/>
    <lineage>
        <taxon>Bacteria</taxon>
        <taxon>Bacillati</taxon>
        <taxon>Bacillota</taxon>
        <taxon>Clostridia</taxon>
        <taxon>Eubacteriales</taxon>
        <taxon>Clostridiaceae</taxon>
        <taxon>Clostridiaceae incertae sedis</taxon>
        <taxon>Candidatus Egerieisoma</taxon>
    </lineage>
</organism>
<proteinExistence type="inferred from homology"/>
<dbReference type="InterPro" id="IPR006070">
    <property type="entry name" value="Sua5-like_dom"/>
</dbReference>
<keyword evidence="9 13" id="KW-0547">Nucleotide-binding</keyword>
<dbReference type="FunFam" id="3.90.870.10:FF:000008">
    <property type="entry name" value="Threonylcarbamoyl-AMP synthase"/>
    <property type="match status" value="1"/>
</dbReference>
<sequence length="373" mass="40015">MENKNTEVIKIDRMRIDSDAIRHCAEVLREGGLVCFPTETVYGLGANALRADAVDKIYKAKGRPADNPLIVHISNCKMLDLVTDCSESQRQILDRLAKKFWPGPLTVIASRAASVPSNVSCGLNTVGIRFPSHPVARALIEAAGVPVAAPSANLSGKPSPTRAAHVIEDMMGRVDLIIDGGCCDVGVESTVFDIAGEKMSILRPGAVTLDQIASVVDSADELDWMRPQSEAEIGTPRSPGLKYKHYAPKASVTIFEGPRESVVERINAEIKRRKKDGFSIGVLATDESICYYKEVGIVVQSLGSLNNSLQQASNLFHCLRRFDDLGIDVVFAEALPRSGAGDAVMNRLYRAAGGAVVLCGADSPGTPRDASEQ</sequence>
<comment type="catalytic activity">
    <reaction evidence="12 13">
        <text>L-threonine + hydrogencarbonate + ATP = L-threonylcarbamoyladenylate + diphosphate + H2O</text>
        <dbReference type="Rhea" id="RHEA:36407"/>
        <dbReference type="ChEBI" id="CHEBI:15377"/>
        <dbReference type="ChEBI" id="CHEBI:17544"/>
        <dbReference type="ChEBI" id="CHEBI:30616"/>
        <dbReference type="ChEBI" id="CHEBI:33019"/>
        <dbReference type="ChEBI" id="CHEBI:57926"/>
        <dbReference type="ChEBI" id="CHEBI:73682"/>
        <dbReference type="EC" id="2.7.7.87"/>
    </reaction>
</comment>
<comment type="similarity">
    <text evidence="2 13">Belongs to the SUA5 family.</text>
</comment>
<name>A0A9D1I814_9CLOT</name>
<evidence type="ECO:0000256" key="12">
    <source>
        <dbReference type="ARBA" id="ARBA00048366"/>
    </source>
</evidence>
<feature type="binding site" evidence="14">
    <location>
        <position position="40"/>
    </location>
    <ligand>
        <name>L-threonine</name>
        <dbReference type="ChEBI" id="CHEBI:57926"/>
    </ligand>
</feature>
<keyword evidence="8 13" id="KW-0548">Nucleotidyltransferase</keyword>
<feature type="binding site" evidence="14">
    <location>
        <position position="189"/>
    </location>
    <ligand>
        <name>L-threonine</name>
        <dbReference type="ChEBI" id="CHEBI:57926"/>
    </ligand>
</feature>
<keyword evidence="5 13" id="KW-0963">Cytoplasm</keyword>
<dbReference type="GO" id="GO:0008033">
    <property type="term" value="P:tRNA processing"/>
    <property type="evidence" value="ECO:0007669"/>
    <property type="project" value="UniProtKB-KW"/>
</dbReference>
<dbReference type="Gene3D" id="3.40.50.11030">
    <property type="entry name" value="Threonylcarbamoyl-AMP synthase, C-terminal domain"/>
    <property type="match status" value="1"/>
</dbReference>
<reference evidence="16" key="1">
    <citation type="submission" date="2020-10" db="EMBL/GenBank/DDBJ databases">
        <authorList>
            <person name="Gilroy R."/>
        </authorList>
    </citation>
    <scope>NUCLEOTIDE SEQUENCE</scope>
    <source>
        <strain evidence="16">CHK195-4489</strain>
    </source>
</reference>
<evidence type="ECO:0000256" key="4">
    <source>
        <dbReference type="ARBA" id="ARBA00015492"/>
    </source>
</evidence>
<reference evidence="16" key="2">
    <citation type="journal article" date="2021" name="PeerJ">
        <title>Extensive microbial diversity within the chicken gut microbiome revealed by metagenomics and culture.</title>
        <authorList>
            <person name="Gilroy R."/>
            <person name="Ravi A."/>
            <person name="Getino M."/>
            <person name="Pursley I."/>
            <person name="Horton D.L."/>
            <person name="Alikhan N.F."/>
            <person name="Baker D."/>
            <person name="Gharbi K."/>
            <person name="Hall N."/>
            <person name="Watson M."/>
            <person name="Adriaenssens E.M."/>
            <person name="Foster-Nyarko E."/>
            <person name="Jarju S."/>
            <person name="Secka A."/>
            <person name="Antonio M."/>
            <person name="Oren A."/>
            <person name="Chaudhuri R.R."/>
            <person name="La Ragione R."/>
            <person name="Hildebrand F."/>
            <person name="Pallen M.J."/>
        </authorList>
    </citation>
    <scope>NUCLEOTIDE SEQUENCE</scope>
    <source>
        <strain evidence="16">CHK195-4489</strain>
    </source>
</reference>
<dbReference type="PIRSF" id="PIRSF004930">
    <property type="entry name" value="Tln_factor_SUA5"/>
    <property type="match status" value="1"/>
</dbReference>
<evidence type="ECO:0000256" key="6">
    <source>
        <dbReference type="ARBA" id="ARBA00022679"/>
    </source>
</evidence>
<feature type="binding site" evidence="14">
    <location>
        <position position="63"/>
    </location>
    <ligand>
        <name>ATP</name>
        <dbReference type="ChEBI" id="CHEBI:30616"/>
    </ligand>
</feature>
<dbReference type="PROSITE" id="PS51163">
    <property type="entry name" value="YRDC"/>
    <property type="match status" value="1"/>
</dbReference>
<comment type="subcellular location">
    <subcellularLocation>
        <location evidence="1 13">Cytoplasm</location>
    </subcellularLocation>
</comment>
<evidence type="ECO:0000313" key="16">
    <source>
        <dbReference type="EMBL" id="HIU28923.1"/>
    </source>
</evidence>
<dbReference type="InterPro" id="IPR017945">
    <property type="entry name" value="DHBP_synth_RibB-like_a/b_dom"/>
</dbReference>
<dbReference type="Pfam" id="PF01300">
    <property type="entry name" value="Sua5_yciO_yrdC"/>
    <property type="match status" value="1"/>
</dbReference>
<dbReference type="GO" id="GO:0005524">
    <property type="term" value="F:ATP binding"/>
    <property type="evidence" value="ECO:0007669"/>
    <property type="project" value="UniProtKB-UniRule"/>
</dbReference>
<dbReference type="InterPro" id="IPR038385">
    <property type="entry name" value="Sua5/YwlC_C"/>
</dbReference>
<evidence type="ECO:0000256" key="3">
    <source>
        <dbReference type="ARBA" id="ARBA00012584"/>
    </source>
</evidence>
<dbReference type="Gene3D" id="3.90.870.10">
    <property type="entry name" value="DHBP synthase"/>
    <property type="match status" value="1"/>
</dbReference>
<dbReference type="Proteomes" id="UP000824089">
    <property type="component" value="Unassembled WGS sequence"/>
</dbReference>
<evidence type="ECO:0000256" key="13">
    <source>
        <dbReference type="PIRNR" id="PIRNR004930"/>
    </source>
</evidence>
<evidence type="ECO:0000256" key="2">
    <source>
        <dbReference type="ARBA" id="ARBA00007663"/>
    </source>
</evidence>
<keyword evidence="6 13" id="KW-0808">Transferase</keyword>
<evidence type="ECO:0000256" key="9">
    <source>
        <dbReference type="ARBA" id="ARBA00022741"/>
    </source>
</evidence>
<feature type="binding site" evidence="14">
    <location>
        <position position="149"/>
    </location>
    <ligand>
        <name>L-threonine</name>
        <dbReference type="ChEBI" id="CHEBI:57926"/>
    </ligand>
</feature>
<feature type="binding site" evidence="14">
    <location>
        <position position="203"/>
    </location>
    <ligand>
        <name>ATP</name>
        <dbReference type="ChEBI" id="CHEBI:30616"/>
    </ligand>
</feature>
<dbReference type="AlphaFoldDB" id="A0A9D1I814"/>
<dbReference type="Pfam" id="PF03481">
    <property type="entry name" value="Sua5_C"/>
    <property type="match status" value="1"/>
</dbReference>
<dbReference type="GO" id="GO:0003725">
    <property type="term" value="F:double-stranded RNA binding"/>
    <property type="evidence" value="ECO:0007669"/>
    <property type="project" value="UniProtKB-UniRule"/>
</dbReference>
<dbReference type="GO" id="GO:0006450">
    <property type="term" value="P:regulation of translational fidelity"/>
    <property type="evidence" value="ECO:0007669"/>
    <property type="project" value="TreeGrafter"/>
</dbReference>
<comment type="caution">
    <text evidence="16">The sequence shown here is derived from an EMBL/GenBank/DDBJ whole genome shotgun (WGS) entry which is preliminary data.</text>
</comment>
<feature type="binding site" evidence="14">
    <location>
        <position position="72"/>
    </location>
    <ligand>
        <name>L-threonine</name>
        <dbReference type="ChEBI" id="CHEBI:57926"/>
    </ligand>
</feature>
<keyword evidence="7 13" id="KW-0819">tRNA processing</keyword>
<keyword evidence="10 13" id="KW-0067">ATP-binding</keyword>
<comment type="function">
    <text evidence="13">Required for the formation of a threonylcarbamoyl group on adenosine at position 37 (t(6)A37) in tRNAs that read codons beginning with adenine.</text>
</comment>
<evidence type="ECO:0000259" key="15">
    <source>
        <dbReference type="PROSITE" id="PS51163"/>
    </source>
</evidence>
<feature type="domain" description="YrdC-like" evidence="15">
    <location>
        <begin position="18"/>
        <end position="207"/>
    </location>
</feature>
<dbReference type="SUPFAM" id="SSF55821">
    <property type="entry name" value="YrdC/RibB"/>
    <property type="match status" value="1"/>
</dbReference>
<dbReference type="InterPro" id="IPR050156">
    <property type="entry name" value="TC-AMP_synthase_SUA5"/>
</dbReference>
<evidence type="ECO:0000256" key="1">
    <source>
        <dbReference type="ARBA" id="ARBA00004496"/>
    </source>
</evidence>
<evidence type="ECO:0000256" key="10">
    <source>
        <dbReference type="ARBA" id="ARBA00022840"/>
    </source>
</evidence>
<feature type="binding site" evidence="14">
    <location>
        <position position="159"/>
    </location>
    <ligand>
        <name>ATP</name>
        <dbReference type="ChEBI" id="CHEBI:30616"/>
    </ligand>
</feature>
<feature type="binding site" evidence="14">
    <location>
        <position position="129"/>
    </location>
    <ligand>
        <name>L-threonine</name>
        <dbReference type="ChEBI" id="CHEBI:57926"/>
    </ligand>
</feature>
<evidence type="ECO:0000256" key="5">
    <source>
        <dbReference type="ARBA" id="ARBA00022490"/>
    </source>
</evidence>
<dbReference type="PANTHER" id="PTHR17490:SF16">
    <property type="entry name" value="THREONYLCARBAMOYL-AMP SYNTHASE"/>
    <property type="match status" value="1"/>
</dbReference>
<evidence type="ECO:0000256" key="14">
    <source>
        <dbReference type="PIRSR" id="PIRSR004930-1"/>
    </source>
</evidence>
<evidence type="ECO:0000256" key="7">
    <source>
        <dbReference type="ARBA" id="ARBA00022694"/>
    </source>
</evidence>
<feature type="binding site" evidence="14">
    <location>
        <position position="125"/>
    </location>
    <ligand>
        <name>ATP</name>
        <dbReference type="ChEBI" id="CHEBI:30616"/>
    </ligand>
</feature>
<dbReference type="PANTHER" id="PTHR17490">
    <property type="entry name" value="SUA5"/>
    <property type="match status" value="1"/>
</dbReference>
<feature type="binding site" evidence="14">
    <location>
        <position position="67"/>
    </location>
    <ligand>
        <name>ATP</name>
        <dbReference type="ChEBI" id="CHEBI:30616"/>
    </ligand>
</feature>
<dbReference type="EC" id="2.7.7.87" evidence="3 13"/>
<accession>A0A9D1I814</accession>
<protein>
    <recommendedName>
        <fullName evidence="4 13">Threonylcarbamoyl-AMP synthase</fullName>
        <shortName evidence="13">TC-AMP synthase</shortName>
        <ecNumber evidence="3 13">2.7.7.87</ecNumber>
    </recommendedName>
    <alternativeName>
        <fullName evidence="11 13">L-threonylcarbamoyladenylate synthase</fullName>
    </alternativeName>
</protein>
<dbReference type="GO" id="GO:0005737">
    <property type="term" value="C:cytoplasm"/>
    <property type="evidence" value="ECO:0007669"/>
    <property type="project" value="UniProtKB-SubCell"/>
</dbReference>
<dbReference type="EMBL" id="DVMM01000026">
    <property type="protein sequence ID" value="HIU28923.1"/>
    <property type="molecule type" value="Genomic_DNA"/>
</dbReference>
<dbReference type="InterPro" id="IPR005145">
    <property type="entry name" value="Sua5_C"/>
</dbReference>
<feature type="binding site" evidence="14">
    <location>
        <position position="151"/>
    </location>
    <ligand>
        <name>ATP</name>
        <dbReference type="ChEBI" id="CHEBI:30616"/>
    </ligand>
</feature>
<dbReference type="GO" id="GO:0000049">
    <property type="term" value="F:tRNA binding"/>
    <property type="evidence" value="ECO:0007669"/>
    <property type="project" value="TreeGrafter"/>
</dbReference>
<dbReference type="GO" id="GO:0061710">
    <property type="term" value="F:L-threonylcarbamoyladenylate synthase"/>
    <property type="evidence" value="ECO:0007669"/>
    <property type="project" value="UniProtKB-EC"/>
</dbReference>
<evidence type="ECO:0000256" key="11">
    <source>
        <dbReference type="ARBA" id="ARBA00029774"/>
    </source>
</evidence>
<feature type="binding site" evidence="14">
    <location>
        <position position="246"/>
    </location>
    <ligand>
        <name>ATP</name>
        <dbReference type="ChEBI" id="CHEBI:30616"/>
    </ligand>
</feature>
<evidence type="ECO:0000256" key="8">
    <source>
        <dbReference type="ARBA" id="ARBA00022695"/>
    </source>
</evidence>